<evidence type="ECO:0000313" key="2">
    <source>
        <dbReference type="EMBL" id="CAK9253118.1"/>
    </source>
</evidence>
<gene>
    <name evidence="2" type="ORF">CSSPJE1EN1_LOCUS28496</name>
</gene>
<comment type="caution">
    <text evidence="2">The sequence shown here is derived from an EMBL/GenBank/DDBJ whole genome shotgun (WGS) entry which is preliminary data.</text>
</comment>
<feature type="region of interest" description="Disordered" evidence="1">
    <location>
        <begin position="83"/>
        <end position="110"/>
    </location>
</feature>
<keyword evidence="3" id="KW-1185">Reference proteome</keyword>
<evidence type="ECO:0000256" key="1">
    <source>
        <dbReference type="SAM" id="MobiDB-lite"/>
    </source>
</evidence>
<evidence type="ECO:0000313" key="3">
    <source>
        <dbReference type="Proteomes" id="UP001497444"/>
    </source>
</evidence>
<dbReference type="EMBL" id="CAXAQS010000779">
    <property type="protein sequence ID" value="CAK9253118.1"/>
    <property type="molecule type" value="Genomic_DNA"/>
</dbReference>
<name>A0ABP0VF82_9BRYO</name>
<protein>
    <submittedName>
        <fullName evidence="2">Uncharacterized protein</fullName>
    </submittedName>
</protein>
<sequence>MALLRQIQILPFQTILVLRNVAQKYTVGRGSLQVYLNGVYQRLGADWIEVGTAGSASAQIQFNIQLDVEDSVEFRIDIGGGGGAGGGGTQGPPGPQGVAGPPGQDAAGGPISISTKSGNYTVLTSDCFLKANCAGGSVTFTLPPVATAVGRIFYFKKLMLLRIL</sequence>
<feature type="compositionally biased region" description="Low complexity" evidence="1">
    <location>
        <begin position="96"/>
        <end position="110"/>
    </location>
</feature>
<accession>A0ABP0VF82</accession>
<dbReference type="Proteomes" id="UP001497444">
    <property type="component" value="Unassembled WGS sequence"/>
</dbReference>
<proteinExistence type="predicted"/>
<reference evidence="2" key="1">
    <citation type="submission" date="2024-02" db="EMBL/GenBank/DDBJ databases">
        <authorList>
            <consortium name="ELIXIR-Norway"/>
            <consortium name="Elixir Norway"/>
        </authorList>
    </citation>
    <scope>NUCLEOTIDE SEQUENCE</scope>
</reference>
<organism evidence="2 3">
    <name type="scientific">Sphagnum jensenii</name>
    <dbReference type="NCBI Taxonomy" id="128206"/>
    <lineage>
        <taxon>Eukaryota</taxon>
        <taxon>Viridiplantae</taxon>
        <taxon>Streptophyta</taxon>
        <taxon>Embryophyta</taxon>
        <taxon>Bryophyta</taxon>
        <taxon>Sphagnophytina</taxon>
        <taxon>Sphagnopsida</taxon>
        <taxon>Sphagnales</taxon>
        <taxon>Sphagnaceae</taxon>
        <taxon>Sphagnum</taxon>
    </lineage>
</organism>